<name>R7YS11_CONA1</name>
<evidence type="ECO:0000256" key="1">
    <source>
        <dbReference type="SAM" id="MobiDB-lite"/>
    </source>
</evidence>
<dbReference type="GeneID" id="19901133"/>
<dbReference type="EMBL" id="JH767569">
    <property type="protein sequence ID" value="EON64589.1"/>
    <property type="molecule type" value="Genomic_DNA"/>
</dbReference>
<dbReference type="Proteomes" id="UP000016924">
    <property type="component" value="Unassembled WGS sequence"/>
</dbReference>
<accession>R7YS11</accession>
<reference evidence="3" key="1">
    <citation type="submission" date="2012-06" db="EMBL/GenBank/DDBJ databases">
        <title>The genome sequence of Coniosporium apollinis CBS 100218.</title>
        <authorList>
            <consortium name="The Broad Institute Genome Sequencing Platform"/>
            <person name="Cuomo C."/>
            <person name="Gorbushina A."/>
            <person name="Noack S."/>
            <person name="Walker B."/>
            <person name="Young S.K."/>
            <person name="Zeng Q."/>
            <person name="Gargeya S."/>
            <person name="Fitzgerald M."/>
            <person name="Haas B."/>
            <person name="Abouelleil A."/>
            <person name="Alvarado L."/>
            <person name="Arachchi H.M."/>
            <person name="Berlin A.M."/>
            <person name="Chapman S.B."/>
            <person name="Goldberg J."/>
            <person name="Griggs A."/>
            <person name="Gujja S."/>
            <person name="Hansen M."/>
            <person name="Howarth C."/>
            <person name="Imamovic A."/>
            <person name="Larimer J."/>
            <person name="McCowan C."/>
            <person name="Montmayeur A."/>
            <person name="Murphy C."/>
            <person name="Neiman D."/>
            <person name="Pearson M."/>
            <person name="Priest M."/>
            <person name="Roberts A."/>
            <person name="Saif S."/>
            <person name="Shea T."/>
            <person name="Sisk P."/>
            <person name="Sykes S."/>
            <person name="Wortman J."/>
            <person name="Nusbaum C."/>
            <person name="Birren B."/>
        </authorList>
    </citation>
    <scope>NUCLEOTIDE SEQUENCE [LARGE SCALE GENOMIC DNA]</scope>
    <source>
        <strain evidence="3">CBS 100218</strain>
    </source>
</reference>
<dbReference type="AlphaFoldDB" id="R7YS11"/>
<evidence type="ECO:0000313" key="2">
    <source>
        <dbReference type="EMBL" id="EON64589.1"/>
    </source>
</evidence>
<feature type="compositionally biased region" description="Pro residues" evidence="1">
    <location>
        <begin position="45"/>
        <end position="58"/>
    </location>
</feature>
<proteinExistence type="predicted"/>
<sequence>MNRIHPPPAKPNKTRQLPPNTMKPHAQPNTAPISNGYVPSYVPSYVPPPEPPKPPPAPHVEVENNVEIPEQINVDATSASNTVERIIANAAVLFPGASVKVTTALAPPRRSIGSSLTFGANVCHALLVAPKNEERATSRYKVLIKGPGVSGTRDHPAEGRRQAIAGMLEELERRVGKELLGPGA</sequence>
<feature type="compositionally biased region" description="Pro residues" evidence="1">
    <location>
        <begin position="1"/>
        <end position="10"/>
    </location>
</feature>
<protein>
    <submittedName>
        <fullName evidence="2">Uncharacterized protein</fullName>
    </submittedName>
</protein>
<keyword evidence="3" id="KW-1185">Reference proteome</keyword>
<feature type="region of interest" description="Disordered" evidence="1">
    <location>
        <begin position="1"/>
        <end position="61"/>
    </location>
</feature>
<organism evidence="2 3">
    <name type="scientific">Coniosporium apollinis (strain CBS 100218)</name>
    <name type="common">Rock-inhabiting black yeast</name>
    <dbReference type="NCBI Taxonomy" id="1168221"/>
    <lineage>
        <taxon>Eukaryota</taxon>
        <taxon>Fungi</taxon>
        <taxon>Dikarya</taxon>
        <taxon>Ascomycota</taxon>
        <taxon>Pezizomycotina</taxon>
        <taxon>Dothideomycetes</taxon>
        <taxon>Dothideomycetes incertae sedis</taxon>
        <taxon>Coniosporium</taxon>
    </lineage>
</organism>
<dbReference type="HOGENOM" id="CLU_126098_0_0_1"/>
<dbReference type="OrthoDB" id="3912343at2759"/>
<dbReference type="RefSeq" id="XP_007779906.1">
    <property type="nucleotide sequence ID" value="XM_007781716.1"/>
</dbReference>
<gene>
    <name evidence="2" type="ORF">W97_03822</name>
</gene>
<evidence type="ECO:0000313" key="3">
    <source>
        <dbReference type="Proteomes" id="UP000016924"/>
    </source>
</evidence>